<dbReference type="OrthoDB" id="6079962at2759"/>
<feature type="region of interest" description="Disordered" evidence="2">
    <location>
        <begin position="439"/>
        <end position="463"/>
    </location>
</feature>
<accession>A0A8J1U4I9</accession>
<dbReference type="AlphaFoldDB" id="A0A8J1U4I9"/>
<dbReference type="EMBL" id="CAIIXF020000008">
    <property type="protein sequence ID" value="CAH1791906.1"/>
    <property type="molecule type" value="Genomic_DNA"/>
</dbReference>
<feature type="compositionally biased region" description="Basic and acidic residues" evidence="2">
    <location>
        <begin position="21"/>
        <end position="32"/>
    </location>
</feature>
<dbReference type="Proteomes" id="UP000749559">
    <property type="component" value="Unassembled WGS sequence"/>
</dbReference>
<feature type="compositionally biased region" description="Polar residues" evidence="2">
    <location>
        <begin position="33"/>
        <end position="53"/>
    </location>
</feature>
<proteinExistence type="predicted"/>
<keyword evidence="1" id="KW-0175">Coiled coil</keyword>
<feature type="region of interest" description="Disordered" evidence="2">
    <location>
        <begin position="18"/>
        <end position="72"/>
    </location>
</feature>
<comment type="caution">
    <text evidence="3">The sequence shown here is derived from an EMBL/GenBank/DDBJ whole genome shotgun (WGS) entry which is preliminary data.</text>
</comment>
<evidence type="ECO:0000256" key="2">
    <source>
        <dbReference type="SAM" id="MobiDB-lite"/>
    </source>
</evidence>
<evidence type="ECO:0000256" key="1">
    <source>
        <dbReference type="SAM" id="Coils"/>
    </source>
</evidence>
<feature type="coiled-coil region" evidence="1">
    <location>
        <begin position="121"/>
        <end position="245"/>
    </location>
</feature>
<keyword evidence="4" id="KW-1185">Reference proteome</keyword>
<reference evidence="3" key="1">
    <citation type="submission" date="2022-03" db="EMBL/GenBank/DDBJ databases">
        <authorList>
            <person name="Martin C."/>
        </authorList>
    </citation>
    <scope>NUCLEOTIDE SEQUENCE</scope>
</reference>
<protein>
    <submittedName>
        <fullName evidence="3">Uncharacterized protein</fullName>
    </submittedName>
</protein>
<name>A0A8J1U4I9_OWEFU</name>
<sequence>MTAKGGLMSAIKKKLVLRQSKSMDDTQLRATKDTNPSTASEVMNNLPQRSVSSPGARRKSLSSVSNEPKERVELMHDAKHNRKDETKEIVTKRGVIRRRYLEGTMADDIADGVTSGLGSQVQSLLAEITTLNKSLRNAETNIDKNGNVASEHKDLKQLNEELTSAKTFIQRLTMEKERHLQRKNSVELKLGEFEEYKMHLKTDIVNLYHTVDDLNEEIVDLKTKLQEAHDDNEDFIKDRADLRHQLYVMKKQNDGLAHVNDELRLEIRDLKDSSDAKSAHCIMLDMERERILDTNNDLEKRIRNLQCQIVSFVNGDEDVQHIFEANEIINDRIMDAEKARDDALQDLSEVKQQLDAQRHVRDTMEAEMKDITKANQTLKSDNVQLNQQIRKLTEKVDFLDYQNEELRSKIFTGDIKVDENKIATLKERLHEMKTCLEETNEHQTDEDVKLEKDKALQREPKWV</sequence>
<evidence type="ECO:0000313" key="3">
    <source>
        <dbReference type="EMBL" id="CAH1791906.1"/>
    </source>
</evidence>
<gene>
    <name evidence="3" type="ORF">OFUS_LOCUS16944</name>
</gene>
<evidence type="ECO:0000313" key="4">
    <source>
        <dbReference type="Proteomes" id="UP000749559"/>
    </source>
</evidence>
<organism evidence="3 4">
    <name type="scientific">Owenia fusiformis</name>
    <name type="common">Polychaete worm</name>
    <dbReference type="NCBI Taxonomy" id="6347"/>
    <lineage>
        <taxon>Eukaryota</taxon>
        <taxon>Metazoa</taxon>
        <taxon>Spiralia</taxon>
        <taxon>Lophotrochozoa</taxon>
        <taxon>Annelida</taxon>
        <taxon>Polychaeta</taxon>
        <taxon>Sedentaria</taxon>
        <taxon>Canalipalpata</taxon>
        <taxon>Sabellida</taxon>
        <taxon>Oweniida</taxon>
        <taxon>Oweniidae</taxon>
        <taxon>Owenia</taxon>
    </lineage>
</organism>